<organism evidence="2 3">
    <name type="scientific">Lentinula raphanica</name>
    <dbReference type="NCBI Taxonomy" id="153919"/>
    <lineage>
        <taxon>Eukaryota</taxon>
        <taxon>Fungi</taxon>
        <taxon>Dikarya</taxon>
        <taxon>Basidiomycota</taxon>
        <taxon>Agaricomycotina</taxon>
        <taxon>Agaricomycetes</taxon>
        <taxon>Agaricomycetidae</taxon>
        <taxon>Agaricales</taxon>
        <taxon>Marasmiineae</taxon>
        <taxon>Omphalotaceae</taxon>
        <taxon>Lentinula</taxon>
    </lineage>
</organism>
<comment type="caution">
    <text evidence="2">The sequence shown here is derived from an EMBL/GenBank/DDBJ whole genome shotgun (WGS) entry which is preliminary data.</text>
</comment>
<sequence>MTRLTRLTLRAILVLGVLSSGALAAPASTLPSTTEDRALGRCSDVQTGSPPPGPPGHALRARCFGSKRQSYQDSDAEAIASINEILGKLKDNVAIAPDDDNLEIKTKLLTLREHRYRNGHERRKAIRNYGVLLTVVDAMAGLDRDRAHFPYPAGFITWAEVRRHIEDLKTSTTQDNVYYADA</sequence>
<feature type="non-terminal residue" evidence="2">
    <location>
        <position position="1"/>
    </location>
</feature>
<keyword evidence="1" id="KW-0732">Signal</keyword>
<evidence type="ECO:0008006" key="4">
    <source>
        <dbReference type="Google" id="ProtNLM"/>
    </source>
</evidence>
<dbReference type="Proteomes" id="UP001163846">
    <property type="component" value="Unassembled WGS sequence"/>
</dbReference>
<protein>
    <recommendedName>
        <fullName evidence="4">Secreted protein</fullName>
    </recommendedName>
</protein>
<proteinExistence type="predicted"/>
<keyword evidence="3" id="KW-1185">Reference proteome</keyword>
<evidence type="ECO:0000313" key="3">
    <source>
        <dbReference type="Proteomes" id="UP001163846"/>
    </source>
</evidence>
<gene>
    <name evidence="2" type="ORF">F5878DRAFT_631516</name>
</gene>
<evidence type="ECO:0000313" key="2">
    <source>
        <dbReference type="EMBL" id="KAJ3834031.1"/>
    </source>
</evidence>
<name>A0AA38U8B0_9AGAR</name>
<feature type="chain" id="PRO_5041310216" description="Secreted protein" evidence="1">
    <location>
        <begin position="25"/>
        <end position="182"/>
    </location>
</feature>
<feature type="signal peptide" evidence="1">
    <location>
        <begin position="1"/>
        <end position="24"/>
    </location>
</feature>
<dbReference type="EMBL" id="MU806593">
    <property type="protein sequence ID" value="KAJ3834031.1"/>
    <property type="molecule type" value="Genomic_DNA"/>
</dbReference>
<accession>A0AA38U8B0</accession>
<evidence type="ECO:0000256" key="1">
    <source>
        <dbReference type="SAM" id="SignalP"/>
    </source>
</evidence>
<reference evidence="2" key="1">
    <citation type="submission" date="2022-08" db="EMBL/GenBank/DDBJ databases">
        <authorList>
            <consortium name="DOE Joint Genome Institute"/>
            <person name="Min B."/>
            <person name="Riley R."/>
            <person name="Sierra-Patev S."/>
            <person name="Naranjo-Ortiz M."/>
            <person name="Looney B."/>
            <person name="Konkel Z."/>
            <person name="Slot J.C."/>
            <person name="Sakamoto Y."/>
            <person name="Steenwyk J.L."/>
            <person name="Rokas A."/>
            <person name="Carro J."/>
            <person name="Camarero S."/>
            <person name="Ferreira P."/>
            <person name="Molpeceres G."/>
            <person name="Ruiz-Duenas F.J."/>
            <person name="Serrano A."/>
            <person name="Henrissat B."/>
            <person name="Drula E."/>
            <person name="Hughes K.W."/>
            <person name="Mata J.L."/>
            <person name="Ishikawa N.K."/>
            <person name="Vargas-Isla R."/>
            <person name="Ushijima S."/>
            <person name="Smith C.A."/>
            <person name="Ahrendt S."/>
            <person name="Andreopoulos W."/>
            <person name="He G."/>
            <person name="Labutti K."/>
            <person name="Lipzen A."/>
            <person name="Ng V."/>
            <person name="Sandor L."/>
            <person name="Barry K."/>
            <person name="Martinez A.T."/>
            <person name="Xiao Y."/>
            <person name="Gibbons J.G."/>
            <person name="Terashima K."/>
            <person name="Hibbett D.S."/>
            <person name="Grigoriev I.V."/>
        </authorList>
    </citation>
    <scope>NUCLEOTIDE SEQUENCE</scope>
    <source>
        <strain evidence="2">TFB9207</strain>
    </source>
</reference>
<dbReference type="AlphaFoldDB" id="A0AA38U8B0"/>